<sequence length="121" mass="13715">MLTELLNRIDSYLLLHYTVRDLETWLLSNLQQILDSGEEAAIDLANKVDADLVELGEGIMDELAFRERLQSYIMTKDTLPFEYYETQPRDSVTASTSAETTSDGFEITGPVVDLHLEHSFA</sequence>
<gene>
    <name evidence="1" type="ORF">S12H4_37712</name>
</gene>
<organism evidence="1">
    <name type="scientific">marine sediment metagenome</name>
    <dbReference type="NCBI Taxonomy" id="412755"/>
    <lineage>
        <taxon>unclassified sequences</taxon>
        <taxon>metagenomes</taxon>
        <taxon>ecological metagenomes</taxon>
    </lineage>
</organism>
<dbReference type="EMBL" id="BARW01022629">
    <property type="protein sequence ID" value="GAI88217.1"/>
    <property type="molecule type" value="Genomic_DNA"/>
</dbReference>
<proteinExistence type="predicted"/>
<reference evidence="1" key="1">
    <citation type="journal article" date="2014" name="Front. Microbiol.">
        <title>High frequency of phylogenetically diverse reductive dehalogenase-homologous genes in deep subseafloor sedimentary metagenomes.</title>
        <authorList>
            <person name="Kawai M."/>
            <person name="Futagami T."/>
            <person name="Toyoda A."/>
            <person name="Takaki Y."/>
            <person name="Nishi S."/>
            <person name="Hori S."/>
            <person name="Arai W."/>
            <person name="Tsubouchi T."/>
            <person name="Morono Y."/>
            <person name="Uchiyama I."/>
            <person name="Ito T."/>
            <person name="Fujiyama A."/>
            <person name="Inagaki F."/>
            <person name="Takami H."/>
        </authorList>
    </citation>
    <scope>NUCLEOTIDE SEQUENCE</scope>
    <source>
        <strain evidence="1">Expedition CK06-06</strain>
    </source>
</reference>
<accession>X1S593</accession>
<dbReference type="AlphaFoldDB" id="X1S593"/>
<protein>
    <submittedName>
        <fullName evidence="1">Uncharacterized protein</fullName>
    </submittedName>
</protein>
<evidence type="ECO:0000313" key="1">
    <source>
        <dbReference type="EMBL" id="GAI88217.1"/>
    </source>
</evidence>
<name>X1S593_9ZZZZ</name>
<comment type="caution">
    <text evidence="1">The sequence shown here is derived from an EMBL/GenBank/DDBJ whole genome shotgun (WGS) entry which is preliminary data.</text>
</comment>